<dbReference type="Pfam" id="PF03161">
    <property type="entry name" value="LAGLIDADG_2"/>
    <property type="match status" value="1"/>
</dbReference>
<gene>
    <name evidence="2" type="ORF">COT50_00395</name>
</gene>
<dbReference type="PANTHER" id="PTHR47539:SF1">
    <property type="entry name" value="PENTATRICOPEPTIDE REPEAT-CONTAINING PROTEIN OTP51, CHLOROPLASTIC"/>
    <property type="match status" value="1"/>
</dbReference>
<dbReference type="InterPro" id="IPR027434">
    <property type="entry name" value="Homing_endonucl"/>
</dbReference>
<protein>
    <recommendedName>
        <fullName evidence="1">Homing endonuclease LAGLIDADG domain-containing protein</fullName>
    </recommendedName>
</protein>
<dbReference type="AlphaFoldDB" id="A0A2H0XF36"/>
<dbReference type="PANTHER" id="PTHR47539">
    <property type="entry name" value="PENTATRICOPEPTIDE REPEAT-CONTAINING PROTEIN OTP51, CHLOROPLASTIC"/>
    <property type="match status" value="1"/>
</dbReference>
<feature type="domain" description="Homing endonuclease LAGLIDADG" evidence="1">
    <location>
        <begin position="18"/>
        <end position="188"/>
    </location>
</feature>
<evidence type="ECO:0000259" key="1">
    <source>
        <dbReference type="Pfam" id="PF03161"/>
    </source>
</evidence>
<reference evidence="3" key="1">
    <citation type="submission" date="2017-09" db="EMBL/GenBank/DDBJ databases">
        <title>Depth-based differentiation of microbial function through sediment-hosted aquifers and enrichment of novel symbionts in the deep terrestrial subsurface.</title>
        <authorList>
            <person name="Probst A.J."/>
            <person name="Ladd B."/>
            <person name="Jarett J.K."/>
            <person name="Geller-Mcgrath D.E."/>
            <person name="Sieber C.M.K."/>
            <person name="Emerson J.B."/>
            <person name="Anantharaman K."/>
            <person name="Thomas B.C."/>
            <person name="Malmstrom R."/>
            <person name="Stieglmeier M."/>
            <person name="Klingl A."/>
            <person name="Woyke T."/>
            <person name="Ryan C.M."/>
            <person name="Banfield J.F."/>
        </authorList>
    </citation>
    <scope>NUCLEOTIDE SEQUENCE [LARGE SCALE GENOMIC DNA]</scope>
</reference>
<dbReference type="GO" id="GO:0048564">
    <property type="term" value="P:photosystem I assembly"/>
    <property type="evidence" value="ECO:0007669"/>
    <property type="project" value="TreeGrafter"/>
</dbReference>
<accession>A0A2H0XF36</accession>
<organism evidence="2 3">
    <name type="scientific">candidate division WWE3 bacterium CG08_land_8_20_14_0_20_41_10</name>
    <dbReference type="NCBI Taxonomy" id="1975085"/>
    <lineage>
        <taxon>Bacteria</taxon>
        <taxon>Katanobacteria</taxon>
    </lineage>
</organism>
<evidence type="ECO:0000313" key="3">
    <source>
        <dbReference type="Proteomes" id="UP000231252"/>
    </source>
</evidence>
<comment type="caution">
    <text evidence="2">The sequence shown here is derived from an EMBL/GenBank/DDBJ whole genome shotgun (WGS) entry which is preliminary data.</text>
</comment>
<dbReference type="GO" id="GO:0004519">
    <property type="term" value="F:endonuclease activity"/>
    <property type="evidence" value="ECO:0007669"/>
    <property type="project" value="InterPro"/>
</dbReference>
<dbReference type="SUPFAM" id="SSF55608">
    <property type="entry name" value="Homing endonucleases"/>
    <property type="match status" value="1"/>
</dbReference>
<proteinExistence type="predicted"/>
<dbReference type="EMBL" id="PEYU01000009">
    <property type="protein sequence ID" value="PIS22728.1"/>
    <property type="molecule type" value="Genomic_DNA"/>
</dbReference>
<dbReference type="InterPro" id="IPR004860">
    <property type="entry name" value="LAGLIDADG_dom"/>
</dbReference>
<name>A0A2H0XF36_UNCKA</name>
<dbReference type="InterPro" id="IPR052500">
    <property type="entry name" value="Chloro/Mito_RNA_Process"/>
</dbReference>
<sequence>MMGNTVGSQRNLTKRQKGILIGTLFGDGCLEKNGKNVRLRIEHGLKQKNYLLWKYNELRNLVAGKPRLVVGAVDNRTGKSYKRWHFSTFSLPKLNAYWYKFYRHKQKKIPKDILELLKLPLSLAVWFMDDGYKRNDCNALRINTDSFNNDEQKIVQKCLMRNFGIKSKLHRKGEYWNIYIPNSEAKKFCKIIKPFIIAELKYKISLTP</sequence>
<dbReference type="Gene3D" id="3.10.28.10">
    <property type="entry name" value="Homing endonucleases"/>
    <property type="match status" value="2"/>
</dbReference>
<dbReference type="Proteomes" id="UP000231252">
    <property type="component" value="Unassembled WGS sequence"/>
</dbReference>
<dbReference type="GO" id="GO:0000373">
    <property type="term" value="P:Group II intron splicing"/>
    <property type="evidence" value="ECO:0007669"/>
    <property type="project" value="TreeGrafter"/>
</dbReference>
<evidence type="ECO:0000313" key="2">
    <source>
        <dbReference type="EMBL" id="PIS22728.1"/>
    </source>
</evidence>
<dbReference type="GO" id="GO:0045292">
    <property type="term" value="P:mRNA cis splicing, via spliceosome"/>
    <property type="evidence" value="ECO:0007669"/>
    <property type="project" value="TreeGrafter"/>
</dbReference>